<sequence>MSSIGHDTLRVVVVLAVLAVGVLTVVLVDRDAARCARRPAFAAVALVLLVGSVTGVVQTVRLGDGFATALYGALLAAVALATARVVAARR</sequence>
<feature type="transmembrane region" description="Helical" evidence="1">
    <location>
        <begin position="40"/>
        <end position="60"/>
    </location>
</feature>
<proteinExistence type="predicted"/>
<gene>
    <name evidence="2" type="ORF">FB458_2110</name>
</gene>
<keyword evidence="3" id="KW-1185">Reference proteome</keyword>
<evidence type="ECO:0000313" key="2">
    <source>
        <dbReference type="EMBL" id="TQJ09008.1"/>
    </source>
</evidence>
<evidence type="ECO:0000313" key="3">
    <source>
        <dbReference type="Proteomes" id="UP000317893"/>
    </source>
</evidence>
<accession>A0A542E0Y1</accession>
<feature type="transmembrane region" description="Helical" evidence="1">
    <location>
        <begin position="12"/>
        <end position="28"/>
    </location>
</feature>
<evidence type="ECO:0000256" key="1">
    <source>
        <dbReference type="SAM" id="Phobius"/>
    </source>
</evidence>
<dbReference type="RefSeq" id="WP_141848441.1">
    <property type="nucleotide sequence ID" value="NZ_BAAAPR010000005.1"/>
</dbReference>
<name>A0A542E0Y1_9MICO</name>
<keyword evidence="1" id="KW-0812">Transmembrane</keyword>
<reference evidence="2 3" key="1">
    <citation type="submission" date="2019-06" db="EMBL/GenBank/DDBJ databases">
        <title>Sequencing the genomes of 1000 actinobacteria strains.</title>
        <authorList>
            <person name="Klenk H.-P."/>
        </authorList>
    </citation>
    <scope>NUCLEOTIDE SEQUENCE [LARGE SCALE GENOMIC DNA]</scope>
    <source>
        <strain evidence="2 3">DSM 18607</strain>
    </source>
</reference>
<dbReference type="Proteomes" id="UP000317893">
    <property type="component" value="Unassembled WGS sequence"/>
</dbReference>
<organism evidence="2 3">
    <name type="scientific">Lapillicoccus jejuensis</name>
    <dbReference type="NCBI Taxonomy" id="402171"/>
    <lineage>
        <taxon>Bacteria</taxon>
        <taxon>Bacillati</taxon>
        <taxon>Actinomycetota</taxon>
        <taxon>Actinomycetes</taxon>
        <taxon>Micrococcales</taxon>
        <taxon>Intrasporangiaceae</taxon>
        <taxon>Lapillicoccus</taxon>
    </lineage>
</organism>
<feature type="transmembrane region" description="Helical" evidence="1">
    <location>
        <begin position="66"/>
        <end position="87"/>
    </location>
</feature>
<comment type="caution">
    <text evidence="2">The sequence shown here is derived from an EMBL/GenBank/DDBJ whole genome shotgun (WGS) entry which is preliminary data.</text>
</comment>
<keyword evidence="1" id="KW-0472">Membrane</keyword>
<dbReference type="AlphaFoldDB" id="A0A542E0Y1"/>
<dbReference type="EMBL" id="VFMN01000001">
    <property type="protein sequence ID" value="TQJ09008.1"/>
    <property type="molecule type" value="Genomic_DNA"/>
</dbReference>
<protein>
    <submittedName>
        <fullName evidence="2">Uncharacterized protein</fullName>
    </submittedName>
</protein>
<keyword evidence="1" id="KW-1133">Transmembrane helix</keyword>